<dbReference type="Gene3D" id="3.30.70.120">
    <property type="match status" value="1"/>
</dbReference>
<organism evidence="8 9">
    <name type="scientific">Effusibacillus dendaii</name>
    <dbReference type="NCBI Taxonomy" id="2743772"/>
    <lineage>
        <taxon>Bacteria</taxon>
        <taxon>Bacillati</taxon>
        <taxon>Bacillota</taxon>
        <taxon>Bacilli</taxon>
        <taxon>Bacillales</taxon>
        <taxon>Alicyclobacillaceae</taxon>
        <taxon>Effusibacillus</taxon>
    </lineage>
</organism>
<keyword evidence="4 6" id="KW-1133">Transmembrane helix</keyword>
<dbReference type="AlphaFoldDB" id="A0A7I8D5P8"/>
<evidence type="ECO:0000256" key="1">
    <source>
        <dbReference type="ARBA" id="ARBA00004651"/>
    </source>
</evidence>
<dbReference type="InterPro" id="IPR019264">
    <property type="entry name" value="DUF2179"/>
</dbReference>
<evidence type="ECO:0000256" key="4">
    <source>
        <dbReference type="ARBA" id="ARBA00022989"/>
    </source>
</evidence>
<keyword evidence="2" id="KW-1003">Cell membrane</keyword>
<comment type="subcellular location">
    <subcellularLocation>
        <location evidence="1">Cell membrane</location>
        <topology evidence="1">Multi-pass membrane protein</topology>
    </subcellularLocation>
</comment>
<evidence type="ECO:0000313" key="8">
    <source>
        <dbReference type="EMBL" id="BCJ85415.1"/>
    </source>
</evidence>
<keyword evidence="5 6" id="KW-0472">Membrane</keyword>
<feature type="transmembrane region" description="Helical" evidence="6">
    <location>
        <begin position="73"/>
        <end position="91"/>
    </location>
</feature>
<name>A0A7I8D5P8_9BACL</name>
<feature type="domain" description="DUF2179" evidence="7">
    <location>
        <begin position="216"/>
        <end position="270"/>
    </location>
</feature>
<dbReference type="InterPro" id="IPR051461">
    <property type="entry name" value="UPF0750_membrane"/>
</dbReference>
<feature type="transmembrane region" description="Helical" evidence="6">
    <location>
        <begin position="7"/>
        <end position="26"/>
    </location>
</feature>
<dbReference type="InterPro" id="IPR015867">
    <property type="entry name" value="N-reg_PII/ATP_PRibTrfase_C"/>
</dbReference>
<protein>
    <submittedName>
        <fullName evidence="8">UPF0750 membrane protein YpjC</fullName>
    </submittedName>
</protein>
<dbReference type="KEGG" id="eff:skT53_04000"/>
<keyword evidence="3 6" id="KW-0812">Transmembrane</keyword>
<keyword evidence="9" id="KW-1185">Reference proteome</keyword>
<evidence type="ECO:0000256" key="5">
    <source>
        <dbReference type="ARBA" id="ARBA00023136"/>
    </source>
</evidence>
<dbReference type="GO" id="GO:0005886">
    <property type="term" value="C:plasma membrane"/>
    <property type="evidence" value="ECO:0007669"/>
    <property type="project" value="UniProtKB-SubCell"/>
</dbReference>
<dbReference type="EMBL" id="AP023366">
    <property type="protein sequence ID" value="BCJ85415.1"/>
    <property type="molecule type" value="Genomic_DNA"/>
</dbReference>
<dbReference type="Pfam" id="PF10035">
    <property type="entry name" value="DUF2179"/>
    <property type="match status" value="1"/>
</dbReference>
<accession>A0A7I8D5P8</accession>
<gene>
    <name evidence="8" type="primary">ypjC</name>
    <name evidence="8" type="ORF">skT53_04000</name>
</gene>
<dbReference type="PANTHER" id="PTHR33545">
    <property type="entry name" value="UPF0750 MEMBRANE PROTEIN YITT-RELATED"/>
    <property type="match status" value="1"/>
</dbReference>
<evidence type="ECO:0000256" key="3">
    <source>
        <dbReference type="ARBA" id="ARBA00022692"/>
    </source>
</evidence>
<feature type="transmembrane region" description="Helical" evidence="6">
    <location>
        <begin position="46"/>
        <end position="66"/>
    </location>
</feature>
<evidence type="ECO:0000259" key="7">
    <source>
        <dbReference type="Pfam" id="PF10035"/>
    </source>
</evidence>
<dbReference type="PANTHER" id="PTHR33545:SF9">
    <property type="entry name" value="UPF0750 MEMBRANE PROTEIN YITE"/>
    <property type="match status" value="1"/>
</dbReference>
<dbReference type="CDD" id="cd16380">
    <property type="entry name" value="YitT_C"/>
    <property type="match status" value="1"/>
</dbReference>
<dbReference type="Proteomes" id="UP000593802">
    <property type="component" value="Chromosome"/>
</dbReference>
<reference evidence="8 9" key="1">
    <citation type="submission" date="2020-08" db="EMBL/GenBank/DDBJ databases">
        <title>Complete Genome Sequence of Effusibacillus dendaii Strain skT53, Isolated from Farmland soil.</title>
        <authorList>
            <person name="Konishi T."/>
            <person name="Kawasaki H."/>
        </authorList>
    </citation>
    <scope>NUCLEOTIDE SEQUENCE [LARGE SCALE GENOMIC DNA]</scope>
    <source>
        <strain evidence="9">skT53</strain>
    </source>
</reference>
<sequence>MRELKNWLGILLGTAILSFGINNFFLQNGLAEGGFFGISLLLYYLFHIQFGVTFLLLNIPLFFIGYRMFGWQFLLKTFVGVALVSFFSLVIPSDITPALSDKLLAALYGGVVNGIGLGLIFRFGATTGGSDIIARIVSAKWGHSMGKVLFTIDILVITIVAAIRGTTIAMYSLVALFIAARVIDVVIEGVSASKSAMIISDRATEIAAIIQTKLERGTTLLKGKGGYTGQEKDVVYCVVNRDEISRVKQIVHQLDPFAFVIVSDVHEVLGEGFASFKNKTTH</sequence>
<dbReference type="PIRSF" id="PIRSF006483">
    <property type="entry name" value="Membrane_protein_YitT"/>
    <property type="match status" value="1"/>
</dbReference>
<feature type="transmembrane region" description="Helical" evidence="6">
    <location>
        <begin position="145"/>
        <end position="163"/>
    </location>
</feature>
<evidence type="ECO:0000313" key="9">
    <source>
        <dbReference type="Proteomes" id="UP000593802"/>
    </source>
</evidence>
<evidence type="ECO:0000256" key="2">
    <source>
        <dbReference type="ARBA" id="ARBA00022475"/>
    </source>
</evidence>
<dbReference type="RefSeq" id="WP_200759544.1">
    <property type="nucleotide sequence ID" value="NZ_AP023366.1"/>
</dbReference>
<dbReference type="InterPro" id="IPR003740">
    <property type="entry name" value="YitT"/>
</dbReference>
<dbReference type="Pfam" id="PF02588">
    <property type="entry name" value="YitT_membrane"/>
    <property type="match status" value="1"/>
</dbReference>
<proteinExistence type="predicted"/>
<feature type="transmembrane region" description="Helical" evidence="6">
    <location>
        <begin position="103"/>
        <end position="124"/>
    </location>
</feature>
<evidence type="ECO:0000256" key="6">
    <source>
        <dbReference type="SAM" id="Phobius"/>
    </source>
</evidence>